<gene>
    <name evidence="2" type="ORF">PITG_21715</name>
</gene>
<evidence type="ECO:0000313" key="3">
    <source>
        <dbReference type="Proteomes" id="UP000006643"/>
    </source>
</evidence>
<keyword evidence="3" id="KW-1185">Reference proteome</keyword>
<dbReference type="OrthoDB" id="129424at2759"/>
<dbReference type="AlphaFoldDB" id="D0P3X5"/>
<organism evidence="2 3">
    <name type="scientific">Phytophthora infestans (strain T30-4)</name>
    <name type="common">Potato late blight agent</name>
    <dbReference type="NCBI Taxonomy" id="403677"/>
    <lineage>
        <taxon>Eukaryota</taxon>
        <taxon>Sar</taxon>
        <taxon>Stramenopiles</taxon>
        <taxon>Oomycota</taxon>
        <taxon>Peronosporomycetes</taxon>
        <taxon>Peronosporales</taxon>
        <taxon>Peronosporaceae</taxon>
        <taxon>Phytophthora</taxon>
    </lineage>
</organism>
<dbReference type="HOGENOM" id="CLU_961275_0_0_1"/>
<sequence length="290" mass="31444">MSSRSVAVNAGSWTPDVEVTTAVENGKNSDDARSEKASFVTLQEVHTHYRASGHQPPTASLFKTTAESNIIAPTPKTPRHHLTEQESRLCREALLSERHKRRIRRTEQKSGSDGAGQTKAKKATRKKAAKRTAADMEVAQYKGLYIPSASAQLADTAGEKEGSTIAEVKETMVLETTAIAVAIHRAATLTEQESRLCREALLSERHERRIRRTEQKSGSDGAGQTKAKKATRKKAAKRTAADMEVAQYKGLYIPSASAQLADTAGEKEGSTIAEVKETMVLETTAIAVAM</sequence>
<feature type="compositionally biased region" description="Basic and acidic residues" evidence="1">
    <location>
        <begin position="27"/>
        <end position="36"/>
    </location>
</feature>
<proteinExistence type="predicted"/>
<feature type="region of interest" description="Disordered" evidence="1">
    <location>
        <begin position="97"/>
        <end position="133"/>
    </location>
</feature>
<accession>D0P3X5</accession>
<dbReference type="KEGG" id="pif:PITG_21715"/>
<feature type="region of interest" description="Disordered" evidence="1">
    <location>
        <begin position="1"/>
        <end position="37"/>
    </location>
</feature>
<evidence type="ECO:0000313" key="2">
    <source>
        <dbReference type="EMBL" id="EEY62109.1"/>
    </source>
</evidence>
<dbReference type="VEuPathDB" id="FungiDB:PITG_21715"/>
<evidence type="ECO:0000256" key="1">
    <source>
        <dbReference type="SAM" id="MobiDB-lite"/>
    </source>
</evidence>
<name>D0P3X5_PHYIT</name>
<dbReference type="GeneID" id="9463305"/>
<feature type="compositionally biased region" description="Basic residues" evidence="1">
    <location>
        <begin position="226"/>
        <end position="237"/>
    </location>
</feature>
<dbReference type="RefSeq" id="XP_002895002.1">
    <property type="nucleotide sequence ID" value="XM_002894956.1"/>
</dbReference>
<reference evidence="3" key="1">
    <citation type="journal article" date="2009" name="Nature">
        <title>Genome sequence and analysis of the Irish potato famine pathogen Phytophthora infestans.</title>
        <authorList>
            <consortium name="The Broad Institute Genome Sequencing Platform"/>
            <person name="Haas B.J."/>
            <person name="Kamoun S."/>
            <person name="Zody M.C."/>
            <person name="Jiang R.H."/>
            <person name="Handsaker R.E."/>
            <person name="Cano L.M."/>
            <person name="Grabherr M."/>
            <person name="Kodira C.D."/>
            <person name="Raffaele S."/>
            <person name="Torto-Alalibo T."/>
            <person name="Bozkurt T.O."/>
            <person name="Ah-Fong A.M."/>
            <person name="Alvarado L."/>
            <person name="Anderson V.L."/>
            <person name="Armstrong M.R."/>
            <person name="Avrova A."/>
            <person name="Baxter L."/>
            <person name="Beynon J."/>
            <person name="Boevink P.C."/>
            <person name="Bollmann S.R."/>
            <person name="Bos J.I."/>
            <person name="Bulone V."/>
            <person name="Cai G."/>
            <person name="Cakir C."/>
            <person name="Carrington J.C."/>
            <person name="Chawner M."/>
            <person name="Conti L."/>
            <person name="Costanzo S."/>
            <person name="Ewan R."/>
            <person name="Fahlgren N."/>
            <person name="Fischbach M.A."/>
            <person name="Fugelstad J."/>
            <person name="Gilroy E.M."/>
            <person name="Gnerre S."/>
            <person name="Green P.J."/>
            <person name="Grenville-Briggs L.J."/>
            <person name="Griffith J."/>
            <person name="Grunwald N.J."/>
            <person name="Horn K."/>
            <person name="Horner N.R."/>
            <person name="Hu C.H."/>
            <person name="Huitema E."/>
            <person name="Jeong D.H."/>
            <person name="Jones A.M."/>
            <person name="Jones J.D."/>
            <person name="Jones R.W."/>
            <person name="Karlsson E.K."/>
            <person name="Kunjeti S.G."/>
            <person name="Lamour K."/>
            <person name="Liu Z."/>
            <person name="Ma L."/>
            <person name="Maclean D."/>
            <person name="Chibucos M.C."/>
            <person name="McDonald H."/>
            <person name="McWalters J."/>
            <person name="Meijer H.J."/>
            <person name="Morgan W."/>
            <person name="Morris P.F."/>
            <person name="Munro C.A."/>
            <person name="O'Neill K."/>
            <person name="Ospina-Giraldo M."/>
            <person name="Pinzon A."/>
            <person name="Pritchard L."/>
            <person name="Ramsahoye B."/>
            <person name="Ren Q."/>
            <person name="Restrepo S."/>
            <person name="Roy S."/>
            <person name="Sadanandom A."/>
            <person name="Savidor A."/>
            <person name="Schornack S."/>
            <person name="Schwartz D.C."/>
            <person name="Schumann U.D."/>
            <person name="Schwessinger B."/>
            <person name="Seyer L."/>
            <person name="Sharpe T."/>
            <person name="Silvar C."/>
            <person name="Song J."/>
            <person name="Studholme D.J."/>
            <person name="Sykes S."/>
            <person name="Thines M."/>
            <person name="van de Vondervoort P.J."/>
            <person name="Phuntumart V."/>
            <person name="Wawra S."/>
            <person name="Weide R."/>
            <person name="Win J."/>
            <person name="Young C."/>
            <person name="Zhou S."/>
            <person name="Fry W."/>
            <person name="Meyers B.C."/>
            <person name="van West P."/>
            <person name="Ristaino J."/>
            <person name="Govers F."/>
            <person name="Birch P.R."/>
            <person name="Whisson S.C."/>
            <person name="Judelson H.S."/>
            <person name="Nusbaum C."/>
        </authorList>
    </citation>
    <scope>NUCLEOTIDE SEQUENCE [LARGE SCALE GENOMIC DNA]</scope>
    <source>
        <strain evidence="3">T30-4</strain>
    </source>
</reference>
<feature type="compositionally biased region" description="Basic residues" evidence="1">
    <location>
        <begin position="119"/>
        <end position="130"/>
    </location>
</feature>
<protein>
    <submittedName>
        <fullName evidence="2">Uncharacterized protein</fullName>
    </submittedName>
</protein>
<dbReference type="EMBL" id="DS028439">
    <property type="protein sequence ID" value="EEY62109.1"/>
    <property type="molecule type" value="Genomic_DNA"/>
</dbReference>
<feature type="region of interest" description="Disordered" evidence="1">
    <location>
        <begin position="208"/>
        <end position="238"/>
    </location>
</feature>
<feature type="compositionally biased region" description="Basic and acidic residues" evidence="1">
    <location>
        <begin position="208"/>
        <end position="217"/>
    </location>
</feature>
<dbReference type="InParanoid" id="D0P3X5"/>
<dbReference type="Proteomes" id="UP000006643">
    <property type="component" value="Unassembled WGS sequence"/>
</dbReference>